<organism evidence="9 10">
    <name type="scientific">Tropilaelaps mercedesae</name>
    <dbReference type="NCBI Taxonomy" id="418985"/>
    <lineage>
        <taxon>Eukaryota</taxon>
        <taxon>Metazoa</taxon>
        <taxon>Ecdysozoa</taxon>
        <taxon>Arthropoda</taxon>
        <taxon>Chelicerata</taxon>
        <taxon>Arachnida</taxon>
        <taxon>Acari</taxon>
        <taxon>Parasitiformes</taxon>
        <taxon>Mesostigmata</taxon>
        <taxon>Gamasina</taxon>
        <taxon>Dermanyssoidea</taxon>
        <taxon>Laelapidae</taxon>
        <taxon>Tropilaelaps</taxon>
    </lineage>
</organism>
<dbReference type="GO" id="GO:0005763">
    <property type="term" value="C:mitochondrial small ribosomal subunit"/>
    <property type="evidence" value="ECO:0007669"/>
    <property type="project" value="TreeGrafter"/>
</dbReference>
<evidence type="ECO:0000256" key="2">
    <source>
        <dbReference type="ARBA" id="ARBA00009863"/>
    </source>
</evidence>
<evidence type="ECO:0000256" key="5">
    <source>
        <dbReference type="ARBA" id="ARBA00023128"/>
    </source>
</evidence>
<evidence type="ECO:0000256" key="4">
    <source>
        <dbReference type="ARBA" id="ARBA00022980"/>
    </source>
</evidence>
<accession>A0A1V9XIU9</accession>
<dbReference type="AlphaFoldDB" id="A0A1V9XIU9"/>
<evidence type="ECO:0000256" key="6">
    <source>
        <dbReference type="ARBA" id="ARBA00023274"/>
    </source>
</evidence>
<evidence type="ECO:0000256" key="8">
    <source>
        <dbReference type="SAM" id="MobiDB-lite"/>
    </source>
</evidence>
<dbReference type="STRING" id="418985.A0A1V9XIU9"/>
<dbReference type="OrthoDB" id="274828at2759"/>
<comment type="caution">
    <text evidence="9">The sequence shown here is derived from an EMBL/GenBank/DDBJ whole genome shotgun (WGS) entry which is preliminary data.</text>
</comment>
<evidence type="ECO:0000313" key="10">
    <source>
        <dbReference type="Proteomes" id="UP000192247"/>
    </source>
</evidence>
<dbReference type="PRINTS" id="PR01716">
    <property type="entry name" value="DEATHASSOCP3"/>
</dbReference>
<feature type="region of interest" description="Disordered" evidence="8">
    <location>
        <begin position="36"/>
        <end position="56"/>
    </location>
</feature>
<evidence type="ECO:0000313" key="9">
    <source>
        <dbReference type="EMBL" id="OQR73465.1"/>
    </source>
</evidence>
<dbReference type="GO" id="GO:0003735">
    <property type="term" value="F:structural constituent of ribosome"/>
    <property type="evidence" value="ECO:0007669"/>
    <property type="project" value="TreeGrafter"/>
</dbReference>
<feature type="compositionally biased region" description="Polar residues" evidence="8">
    <location>
        <begin position="36"/>
        <end position="45"/>
    </location>
</feature>
<protein>
    <recommendedName>
        <fullName evidence="7">Small ribosomal subunit protein mS29</fullName>
    </recommendedName>
</protein>
<keyword evidence="6" id="KW-0687">Ribonucleoprotein</keyword>
<dbReference type="EMBL" id="MNPL01009894">
    <property type="protein sequence ID" value="OQR73465.1"/>
    <property type="molecule type" value="Genomic_DNA"/>
</dbReference>
<gene>
    <name evidence="9" type="ORF">BIW11_01141</name>
</gene>
<keyword evidence="10" id="KW-1185">Reference proteome</keyword>
<comment type="similarity">
    <text evidence="2">Belongs to the mitochondrion-specific ribosomal protein mS29 family.</text>
</comment>
<dbReference type="GO" id="GO:0006915">
    <property type="term" value="P:apoptotic process"/>
    <property type="evidence" value="ECO:0007669"/>
    <property type="project" value="InterPro"/>
</dbReference>
<dbReference type="InParanoid" id="A0A1V9XIU9"/>
<keyword evidence="5" id="KW-0496">Mitochondrion</keyword>
<comment type="subcellular location">
    <subcellularLocation>
        <location evidence="1">Mitochondrion</location>
    </subcellularLocation>
</comment>
<dbReference type="PANTHER" id="PTHR12810:SF0">
    <property type="entry name" value="SMALL RIBOSOMAL SUBUNIT PROTEIN MS29"/>
    <property type="match status" value="1"/>
</dbReference>
<dbReference type="Pfam" id="PF10236">
    <property type="entry name" value="DAP3"/>
    <property type="match status" value="1"/>
</dbReference>
<keyword evidence="3" id="KW-0809">Transit peptide</keyword>
<reference evidence="9 10" key="1">
    <citation type="journal article" date="2017" name="Gigascience">
        <title>Draft genome of the honey bee ectoparasitic mite, Tropilaelaps mercedesae, is shaped by the parasitic life history.</title>
        <authorList>
            <person name="Dong X."/>
            <person name="Armstrong S.D."/>
            <person name="Xia D."/>
            <person name="Makepeace B.L."/>
            <person name="Darby A.C."/>
            <person name="Kadowaki T."/>
        </authorList>
    </citation>
    <scope>NUCLEOTIDE SEQUENCE [LARGE SCALE GENOMIC DNA]</scope>
    <source>
        <strain evidence="9">Wuxi-XJTLU</strain>
    </source>
</reference>
<dbReference type="PROSITE" id="PS51257">
    <property type="entry name" value="PROKAR_LIPOPROTEIN"/>
    <property type="match status" value="1"/>
</dbReference>
<sequence length="416" mass="47577">MAAPIVRARLSHLGAFQLGSWSGCVPVRKTSVQTAAAVQTQSEGTPDTGAPQTPPPYRTLITDPTKHTTDHIGKFYKVPNAVQTGLFNVFQLTKIIRQIHILTGEFSIMVRSPFLEVRDYLKSYDYSQPALRVMLYGRLGTGKTQTMAHLLHYAYVNDWLIITHHWLPQYVRMPKELQPNETNPLLMDSPIDAAIWLQHFRVLNLNLLSRLNLTTDQEWKWSETETTAKGEPLTNIIEHGIKRVKHACQCVEALLLEIKAHTDAGKVKTFVAMEAVNTIWDTSFMKRPDKSFIPVKDYTLLRAFKHVLANDWKNAAIVVTVDETGLTLKHRGFTLENVPSYTPRYLLGSKGFEFFEPFVPVRTENYNDKEFESALDFYIATNFIQHPKAKTESAREEFKFLSGKHPRSFVKICQWI</sequence>
<evidence type="ECO:0000256" key="7">
    <source>
        <dbReference type="ARBA" id="ARBA00035140"/>
    </source>
</evidence>
<dbReference type="PANTHER" id="PTHR12810">
    <property type="entry name" value="MITOCHONDRIAL 28S RIBOSOMAL PROTEIN S29"/>
    <property type="match status" value="1"/>
</dbReference>
<keyword evidence="4 9" id="KW-0689">Ribosomal protein</keyword>
<dbReference type="InterPro" id="IPR019368">
    <property type="entry name" value="Ribosomal_mS29"/>
</dbReference>
<dbReference type="InterPro" id="IPR008092">
    <property type="entry name" value="Ribosomal_mS29_met"/>
</dbReference>
<evidence type="ECO:0000256" key="1">
    <source>
        <dbReference type="ARBA" id="ARBA00004173"/>
    </source>
</evidence>
<proteinExistence type="inferred from homology"/>
<dbReference type="FunCoup" id="A0A1V9XIU9">
    <property type="interactions" value="1417"/>
</dbReference>
<evidence type="ECO:0000256" key="3">
    <source>
        <dbReference type="ARBA" id="ARBA00022946"/>
    </source>
</evidence>
<name>A0A1V9XIU9_9ACAR</name>
<dbReference type="Proteomes" id="UP000192247">
    <property type="component" value="Unassembled WGS sequence"/>
</dbReference>